<dbReference type="SUPFAM" id="SSF48056">
    <property type="entry name" value="Di-copper centre-containing domain"/>
    <property type="match status" value="1"/>
</dbReference>
<gene>
    <name evidence="5" type="ORF">HMN09_01164000</name>
</gene>
<dbReference type="GO" id="GO:0046872">
    <property type="term" value="F:metal ion binding"/>
    <property type="evidence" value="ECO:0007669"/>
    <property type="project" value="UniProtKB-KW"/>
</dbReference>
<feature type="chain" id="PRO_5034921671" evidence="3">
    <location>
        <begin position="21"/>
        <end position="460"/>
    </location>
</feature>
<protein>
    <submittedName>
        <fullName evidence="5">Peptidase S53 domain-containing protein</fullName>
    </submittedName>
</protein>
<dbReference type="Gene3D" id="1.10.1280.10">
    <property type="entry name" value="Di-copper center containing domain from catechol oxidase"/>
    <property type="match status" value="1"/>
</dbReference>
<dbReference type="Pfam" id="PF00264">
    <property type="entry name" value="Tyrosinase"/>
    <property type="match status" value="1"/>
</dbReference>
<name>A0A8H6VY02_MYCCL</name>
<feature type="region of interest" description="Disordered" evidence="2">
    <location>
        <begin position="25"/>
        <end position="62"/>
    </location>
</feature>
<keyword evidence="1" id="KW-0479">Metal-binding</keyword>
<evidence type="ECO:0000259" key="4">
    <source>
        <dbReference type="Pfam" id="PF00264"/>
    </source>
</evidence>
<keyword evidence="6" id="KW-1185">Reference proteome</keyword>
<evidence type="ECO:0000256" key="2">
    <source>
        <dbReference type="SAM" id="MobiDB-lite"/>
    </source>
</evidence>
<dbReference type="GO" id="GO:0016491">
    <property type="term" value="F:oxidoreductase activity"/>
    <property type="evidence" value="ECO:0007669"/>
    <property type="project" value="InterPro"/>
</dbReference>
<feature type="signal peptide" evidence="3">
    <location>
        <begin position="1"/>
        <end position="20"/>
    </location>
</feature>
<dbReference type="Proteomes" id="UP000613580">
    <property type="component" value="Unassembled WGS sequence"/>
</dbReference>
<dbReference type="EMBL" id="JACAZE010000019">
    <property type="protein sequence ID" value="KAF7294348.1"/>
    <property type="molecule type" value="Genomic_DNA"/>
</dbReference>
<accession>A0A8H6VY02</accession>
<dbReference type="OrthoDB" id="6132182at2759"/>
<evidence type="ECO:0000313" key="5">
    <source>
        <dbReference type="EMBL" id="KAF7294348.1"/>
    </source>
</evidence>
<dbReference type="InterPro" id="IPR050316">
    <property type="entry name" value="Tyrosinase/Hemocyanin"/>
</dbReference>
<reference evidence="5" key="1">
    <citation type="submission" date="2020-05" db="EMBL/GenBank/DDBJ databases">
        <title>Mycena genomes resolve the evolution of fungal bioluminescence.</title>
        <authorList>
            <person name="Tsai I.J."/>
        </authorList>
    </citation>
    <scope>NUCLEOTIDE SEQUENCE</scope>
    <source>
        <strain evidence="5">110903Hualien_Pintung</strain>
    </source>
</reference>
<feature type="domain" description="Tyrosinase copper-binding" evidence="4">
    <location>
        <begin position="165"/>
        <end position="393"/>
    </location>
</feature>
<dbReference type="InterPro" id="IPR008922">
    <property type="entry name" value="Di-copper_centre_dom_sf"/>
</dbReference>
<dbReference type="AlphaFoldDB" id="A0A8H6VY02"/>
<sequence length="460" mass="50382">MARVLVLLFSLLQVVAFVNAAPGPPGGPAPGHDGPAPGGPAPGKPAPGGPAPGGPAPAACKNPAVRKEWRSLTNTEQKDWIDALKCLAKLPHNPALAPTVPLADSQIPPFTTNSSAYDDWVYVGHSLDTFKIYEPLLFRYTWVSRLSTSKYRLLTTSEPDLNIRIRFTGLFFPWHRWLVQAFENDLKEKCGYQGTSPYWNWTIDSADVYNSPLFGDFNSETGLGGWGDPSNDYTVYNGAFSNTSGFNLAYPTPHNLRRNFTLQPFLTSGYFLPDVAQQQLYVNETFTNEQVQKMIHGFVGDYKGLQTYIEGFNGTHQGVHLMLGGDLGGTCPANAAALVPAECQEKNPTYSPNGDCLLALRILDSNTNLVPFPEPLFWMHHAMVDKIWSEWQAANPANGESYFGGSVEALKNLTYFTEFPTGAAPFFQINDTMPADGLYPDPTIASVLSTTAGSLCYVYE</sequence>
<feature type="compositionally biased region" description="Pro residues" evidence="2">
    <location>
        <begin position="37"/>
        <end position="55"/>
    </location>
</feature>
<evidence type="ECO:0000313" key="6">
    <source>
        <dbReference type="Proteomes" id="UP000613580"/>
    </source>
</evidence>
<keyword evidence="3" id="KW-0732">Signal</keyword>
<dbReference type="PANTHER" id="PTHR11474">
    <property type="entry name" value="TYROSINASE FAMILY MEMBER"/>
    <property type="match status" value="1"/>
</dbReference>
<evidence type="ECO:0000256" key="1">
    <source>
        <dbReference type="ARBA" id="ARBA00022723"/>
    </source>
</evidence>
<evidence type="ECO:0000256" key="3">
    <source>
        <dbReference type="SAM" id="SignalP"/>
    </source>
</evidence>
<proteinExistence type="predicted"/>
<dbReference type="PANTHER" id="PTHR11474:SF127">
    <property type="entry name" value="TYROSINASE COPPER-BINDING DOMAIN-CONTAINING PROTEIN"/>
    <property type="match status" value="1"/>
</dbReference>
<dbReference type="InterPro" id="IPR002227">
    <property type="entry name" value="Tyrosinase_Cu-bd"/>
</dbReference>
<organism evidence="5 6">
    <name type="scientific">Mycena chlorophos</name>
    <name type="common">Agaric fungus</name>
    <name type="synonym">Agaricus chlorophos</name>
    <dbReference type="NCBI Taxonomy" id="658473"/>
    <lineage>
        <taxon>Eukaryota</taxon>
        <taxon>Fungi</taxon>
        <taxon>Dikarya</taxon>
        <taxon>Basidiomycota</taxon>
        <taxon>Agaricomycotina</taxon>
        <taxon>Agaricomycetes</taxon>
        <taxon>Agaricomycetidae</taxon>
        <taxon>Agaricales</taxon>
        <taxon>Marasmiineae</taxon>
        <taxon>Mycenaceae</taxon>
        <taxon>Mycena</taxon>
    </lineage>
</organism>
<comment type="caution">
    <text evidence="5">The sequence shown here is derived from an EMBL/GenBank/DDBJ whole genome shotgun (WGS) entry which is preliminary data.</text>
</comment>
<dbReference type="PRINTS" id="PR00092">
    <property type="entry name" value="TYROSINASE"/>
</dbReference>